<dbReference type="AlphaFoldDB" id="A0AA46TEJ4"/>
<dbReference type="PANTHER" id="PTHR43537">
    <property type="entry name" value="TRANSCRIPTIONAL REGULATOR, GNTR FAMILY"/>
    <property type="match status" value="1"/>
</dbReference>
<gene>
    <name evidence="5" type="ORF">L0C25_15200</name>
</gene>
<dbReference type="RefSeq" id="WP_271632528.1">
    <property type="nucleotide sequence ID" value="NZ_CP094970.1"/>
</dbReference>
<evidence type="ECO:0000256" key="1">
    <source>
        <dbReference type="ARBA" id="ARBA00023015"/>
    </source>
</evidence>
<dbReference type="KEGG" id="sgrg:L0C25_15200"/>
<dbReference type="PROSITE" id="PS50949">
    <property type="entry name" value="HTH_GNTR"/>
    <property type="match status" value="1"/>
</dbReference>
<reference evidence="5" key="1">
    <citation type="submission" date="2022-01" db="EMBL/GenBank/DDBJ databases">
        <title>Nocardioidaceae gen. sp. A5X3R13.</title>
        <authorList>
            <person name="Lopez Marin M.A."/>
            <person name="Uhlik O."/>
        </authorList>
    </citation>
    <scope>NUCLEOTIDE SEQUENCE</scope>
    <source>
        <strain evidence="5">A5X3R13</strain>
    </source>
</reference>
<name>A0AA46TEJ4_9ACTN</name>
<dbReference type="InterPro" id="IPR036388">
    <property type="entry name" value="WH-like_DNA-bd_sf"/>
</dbReference>
<evidence type="ECO:0000313" key="6">
    <source>
        <dbReference type="Proteomes" id="UP001164390"/>
    </source>
</evidence>
<evidence type="ECO:0000256" key="3">
    <source>
        <dbReference type="ARBA" id="ARBA00023163"/>
    </source>
</evidence>
<organism evidence="5 6">
    <name type="scientific">Solicola gregarius</name>
    <dbReference type="NCBI Taxonomy" id="2908642"/>
    <lineage>
        <taxon>Bacteria</taxon>
        <taxon>Bacillati</taxon>
        <taxon>Actinomycetota</taxon>
        <taxon>Actinomycetes</taxon>
        <taxon>Propionibacteriales</taxon>
        <taxon>Nocardioidaceae</taxon>
        <taxon>Solicola</taxon>
    </lineage>
</organism>
<evidence type="ECO:0000259" key="4">
    <source>
        <dbReference type="PROSITE" id="PS50949"/>
    </source>
</evidence>
<evidence type="ECO:0000313" key="5">
    <source>
        <dbReference type="EMBL" id="UYM03886.1"/>
    </source>
</evidence>
<dbReference type="EMBL" id="CP094970">
    <property type="protein sequence ID" value="UYM03886.1"/>
    <property type="molecule type" value="Genomic_DNA"/>
</dbReference>
<dbReference type="GO" id="GO:0003700">
    <property type="term" value="F:DNA-binding transcription factor activity"/>
    <property type="evidence" value="ECO:0007669"/>
    <property type="project" value="InterPro"/>
</dbReference>
<dbReference type="SUPFAM" id="SSF48008">
    <property type="entry name" value="GntR ligand-binding domain-like"/>
    <property type="match status" value="1"/>
</dbReference>
<proteinExistence type="predicted"/>
<dbReference type="InterPro" id="IPR011711">
    <property type="entry name" value="GntR_C"/>
</dbReference>
<evidence type="ECO:0000256" key="2">
    <source>
        <dbReference type="ARBA" id="ARBA00023125"/>
    </source>
</evidence>
<dbReference type="Pfam" id="PF00392">
    <property type="entry name" value="GntR"/>
    <property type="match status" value="1"/>
</dbReference>
<dbReference type="InterPro" id="IPR000524">
    <property type="entry name" value="Tscrpt_reg_HTH_GntR"/>
</dbReference>
<accession>A0AA46TEJ4</accession>
<keyword evidence="2" id="KW-0238">DNA-binding</keyword>
<dbReference type="InterPro" id="IPR036390">
    <property type="entry name" value="WH_DNA-bd_sf"/>
</dbReference>
<dbReference type="InterPro" id="IPR008920">
    <property type="entry name" value="TF_FadR/GntR_C"/>
</dbReference>
<dbReference type="Pfam" id="PF07729">
    <property type="entry name" value="FCD"/>
    <property type="match status" value="1"/>
</dbReference>
<dbReference type="Gene3D" id="1.10.10.10">
    <property type="entry name" value="Winged helix-like DNA-binding domain superfamily/Winged helix DNA-binding domain"/>
    <property type="match status" value="1"/>
</dbReference>
<dbReference type="SUPFAM" id="SSF46785">
    <property type="entry name" value="Winged helix' DNA-binding domain"/>
    <property type="match status" value="1"/>
</dbReference>
<feature type="domain" description="HTH gntR-type" evidence="4">
    <location>
        <begin position="2"/>
        <end position="69"/>
    </location>
</feature>
<keyword evidence="1" id="KW-0805">Transcription regulation</keyword>
<dbReference type="SMART" id="SM00895">
    <property type="entry name" value="FCD"/>
    <property type="match status" value="1"/>
</dbReference>
<protein>
    <submittedName>
        <fullName evidence="5">GntR family transcriptional regulator</fullName>
    </submittedName>
</protein>
<dbReference type="Proteomes" id="UP001164390">
    <property type="component" value="Chromosome"/>
</dbReference>
<dbReference type="SMART" id="SM00345">
    <property type="entry name" value="HTH_GNTR"/>
    <property type="match status" value="1"/>
</dbReference>
<dbReference type="GO" id="GO:0003677">
    <property type="term" value="F:DNA binding"/>
    <property type="evidence" value="ECO:0007669"/>
    <property type="project" value="UniProtKB-KW"/>
</dbReference>
<dbReference type="CDD" id="cd07377">
    <property type="entry name" value="WHTH_GntR"/>
    <property type="match status" value="1"/>
</dbReference>
<keyword evidence="3" id="KW-0804">Transcription</keyword>
<keyword evidence="6" id="KW-1185">Reference proteome</keyword>
<dbReference type="Gene3D" id="1.20.120.530">
    <property type="entry name" value="GntR ligand-binding domain-like"/>
    <property type="match status" value="1"/>
</dbReference>
<sequence length="219" mass="23995">MNDTVSMVYDQLRRQILTGEFGEGDRLREGPLADLLGTSRTPVRDALRRLHGDGLVELTPNRGARVTGYAQSDLDDIFELRALLEGFAARRAAELGTADTAHLIALCDAMEAAAAGRIDASDEITQLNLQFHSAIHRASDNALLPSILDGVIAIALVRHTFHQYDEAETARSFAQHRELVRAISARDGVWAEAVMTAHLRGAHFAVDRETNETITEDTP</sequence>
<dbReference type="PANTHER" id="PTHR43537:SF24">
    <property type="entry name" value="GLUCONATE OPERON TRANSCRIPTIONAL REPRESSOR"/>
    <property type="match status" value="1"/>
</dbReference>